<reference evidence="1 2" key="1">
    <citation type="submission" date="2019-11" db="EMBL/GenBank/DDBJ databases">
        <title>Comparative genomics of hydrocarbon-degrading Desulfosarcina strains.</title>
        <authorList>
            <person name="Watanabe M."/>
            <person name="Kojima H."/>
            <person name="Fukui M."/>
        </authorList>
    </citation>
    <scope>NUCLEOTIDE SEQUENCE [LARGE SCALE GENOMIC DNA]</scope>
    <source>
        <strain evidence="1 2">PL12</strain>
    </source>
</reference>
<dbReference type="PANTHER" id="PTHR35564:SF4">
    <property type="entry name" value="CYTOPLASMIC PROTEIN"/>
    <property type="match status" value="1"/>
</dbReference>
<dbReference type="Proteomes" id="UP000427906">
    <property type="component" value="Chromosome"/>
</dbReference>
<dbReference type="NCBIfam" id="TIGR03347">
    <property type="entry name" value="VI_chp_1"/>
    <property type="match status" value="1"/>
</dbReference>
<sequence>MAATKRKPDPDLSQQLSERFYEFSFYRAVYLLERFSENRKQLGVALVPSEEPVRFSAKKGFSFPPSDISDLRYGGTDEPPAMEVAFLGLTGPSGVLPQWYTQLILARDREKDHTLADFLDLFHHRLITLFYLAWKKHRFPENYQLGARDRLSRYLLSLSGLGTPGLTEMIGLPEEALTFYSGLLSRPIASAVAIESAVAYFADAPVRVEQFIERIVDLEPSDQTQLGAANATLGDDAICGSQVWESQTKFRIHLGPVGKEKFTRMMPIGDLLVPIFSLVRYMVGIEYEFEIRIYLRKEDVPLCQLGSTGADAPMLGWTTWVSSPGYAYEKDIFFTFQEYDLKLVKF</sequence>
<evidence type="ECO:0000313" key="2">
    <source>
        <dbReference type="Proteomes" id="UP000427906"/>
    </source>
</evidence>
<dbReference type="OrthoDB" id="1523296at2"/>
<dbReference type="AlphaFoldDB" id="A0A5K7YLK8"/>
<dbReference type="RefSeq" id="WP_155315480.1">
    <property type="nucleotide sequence ID" value="NZ_AP021874.1"/>
</dbReference>
<gene>
    <name evidence="1" type="ORF">DSCA_11240</name>
</gene>
<dbReference type="InterPro" id="IPR010732">
    <property type="entry name" value="T6SS_TssG-like"/>
</dbReference>
<keyword evidence="2" id="KW-1185">Reference proteome</keyword>
<organism evidence="1 2">
    <name type="scientific">Desulfosarcina alkanivorans</name>
    <dbReference type="NCBI Taxonomy" id="571177"/>
    <lineage>
        <taxon>Bacteria</taxon>
        <taxon>Pseudomonadati</taxon>
        <taxon>Thermodesulfobacteriota</taxon>
        <taxon>Desulfobacteria</taxon>
        <taxon>Desulfobacterales</taxon>
        <taxon>Desulfosarcinaceae</taxon>
        <taxon>Desulfosarcina</taxon>
    </lineage>
</organism>
<dbReference type="Pfam" id="PF06996">
    <property type="entry name" value="T6SS_TssG"/>
    <property type="match status" value="1"/>
</dbReference>
<dbReference type="KEGG" id="dalk:DSCA_11240"/>
<dbReference type="PANTHER" id="PTHR35564">
    <property type="match status" value="1"/>
</dbReference>
<dbReference type="EMBL" id="AP021874">
    <property type="protein sequence ID" value="BBO67194.1"/>
    <property type="molecule type" value="Genomic_DNA"/>
</dbReference>
<protein>
    <submittedName>
        <fullName evidence="1">Type VI secretion system protein</fullName>
    </submittedName>
</protein>
<name>A0A5K7YLK8_9BACT</name>
<evidence type="ECO:0000313" key="1">
    <source>
        <dbReference type="EMBL" id="BBO67194.1"/>
    </source>
</evidence>
<accession>A0A5K7YLK8</accession>
<proteinExistence type="predicted"/>